<evidence type="ECO:0000313" key="6">
    <source>
        <dbReference type="EMBL" id="HGG99255.1"/>
    </source>
</evidence>
<gene>
    <name evidence="6" type="ORF">ENV75_02215</name>
</gene>
<evidence type="ECO:0000256" key="4">
    <source>
        <dbReference type="ARBA" id="ARBA00023014"/>
    </source>
</evidence>
<evidence type="ECO:0000256" key="1">
    <source>
        <dbReference type="ARBA" id="ARBA00022723"/>
    </source>
</evidence>
<dbReference type="GO" id="GO:0046872">
    <property type="term" value="F:metal ion binding"/>
    <property type="evidence" value="ECO:0007669"/>
    <property type="project" value="UniProtKB-KW"/>
</dbReference>
<organism evidence="6">
    <name type="scientific">Thermodesulfovibrio aggregans</name>
    <dbReference type="NCBI Taxonomy" id="86166"/>
    <lineage>
        <taxon>Bacteria</taxon>
        <taxon>Pseudomonadati</taxon>
        <taxon>Nitrospirota</taxon>
        <taxon>Thermodesulfovibrionia</taxon>
        <taxon>Thermodesulfovibrionales</taxon>
        <taxon>Thermodesulfovibrionaceae</taxon>
        <taxon>Thermodesulfovibrio</taxon>
    </lineage>
</organism>
<dbReference type="GO" id="GO:0016491">
    <property type="term" value="F:oxidoreductase activity"/>
    <property type="evidence" value="ECO:0007669"/>
    <property type="project" value="UniProtKB-KW"/>
</dbReference>
<dbReference type="EMBL" id="DTHO01000020">
    <property type="protein sequence ID" value="HGG99255.1"/>
    <property type="molecule type" value="Genomic_DNA"/>
</dbReference>
<name>A0A7C4AJ06_9BACT</name>
<accession>A0A7C4AJ06</accession>
<feature type="domain" description="F420-non-reducing hydrogenase iron-sulfur subunit D" evidence="5">
    <location>
        <begin position="8"/>
        <end position="129"/>
    </location>
</feature>
<comment type="caution">
    <text evidence="6">The sequence shown here is derived from an EMBL/GenBank/DDBJ whole genome shotgun (WGS) entry which is preliminary data.</text>
</comment>
<keyword evidence="3" id="KW-0408">Iron</keyword>
<sequence length="132" mass="14979">MKENNPVILVFACQWCAYQGADNAGMQKYSYPSGVYIIRVPCTGRIEPEFIIEALSKGADGVFIGGCYLGECHYKDGNNKAKMRVSLLKRVLKEVGFEPERIRIEWISAGEGRKFAQSMKDFGEELKKLKYR</sequence>
<proteinExistence type="predicted"/>
<evidence type="ECO:0000259" key="5">
    <source>
        <dbReference type="Pfam" id="PF02662"/>
    </source>
</evidence>
<keyword evidence="2" id="KW-0560">Oxidoreductase</keyword>
<dbReference type="AlphaFoldDB" id="A0A7C4AJ06"/>
<reference evidence="6" key="1">
    <citation type="journal article" date="2020" name="mSystems">
        <title>Genome- and Community-Level Interaction Insights into Carbon Utilization and Element Cycling Functions of Hydrothermarchaeota in Hydrothermal Sediment.</title>
        <authorList>
            <person name="Zhou Z."/>
            <person name="Liu Y."/>
            <person name="Xu W."/>
            <person name="Pan J."/>
            <person name="Luo Z.H."/>
            <person name="Li M."/>
        </authorList>
    </citation>
    <scope>NUCLEOTIDE SEQUENCE [LARGE SCALE GENOMIC DNA]</scope>
    <source>
        <strain evidence="6">SpSt-788</strain>
    </source>
</reference>
<keyword evidence="4" id="KW-0411">Iron-sulfur</keyword>
<evidence type="ECO:0000256" key="3">
    <source>
        <dbReference type="ARBA" id="ARBA00023004"/>
    </source>
</evidence>
<keyword evidence="1" id="KW-0479">Metal-binding</keyword>
<dbReference type="GO" id="GO:0051536">
    <property type="term" value="F:iron-sulfur cluster binding"/>
    <property type="evidence" value="ECO:0007669"/>
    <property type="project" value="UniProtKB-KW"/>
</dbReference>
<protein>
    <submittedName>
        <fullName evidence="6">Hydrogenase iron-sulfur subunit</fullName>
    </submittedName>
</protein>
<dbReference type="InterPro" id="IPR003813">
    <property type="entry name" value="MvhD/FlpD"/>
</dbReference>
<evidence type="ECO:0000256" key="2">
    <source>
        <dbReference type="ARBA" id="ARBA00023002"/>
    </source>
</evidence>
<dbReference type="Pfam" id="PF02662">
    <property type="entry name" value="FlpD"/>
    <property type="match status" value="1"/>
</dbReference>